<dbReference type="KEGG" id="lmd:METH_21665"/>
<organism evidence="1 2">
    <name type="scientific">Leisingera methylohalidivorans DSM 14336</name>
    <dbReference type="NCBI Taxonomy" id="999552"/>
    <lineage>
        <taxon>Bacteria</taxon>
        <taxon>Pseudomonadati</taxon>
        <taxon>Pseudomonadota</taxon>
        <taxon>Alphaproteobacteria</taxon>
        <taxon>Rhodobacterales</taxon>
        <taxon>Roseobacteraceae</taxon>
        <taxon>Leisingera</taxon>
    </lineage>
</organism>
<accession>V9VXG7</accession>
<proteinExistence type="predicted"/>
<gene>
    <name evidence="1" type="ORF">METH_21665</name>
</gene>
<keyword evidence="2" id="KW-1185">Reference proteome</keyword>
<dbReference type="Proteomes" id="UP000018780">
    <property type="component" value="Plasmid unnamed"/>
</dbReference>
<name>V9VXG7_9RHOB</name>
<dbReference type="AlphaFoldDB" id="V9VXG7"/>
<evidence type="ECO:0000313" key="1">
    <source>
        <dbReference type="EMBL" id="AHD03436.1"/>
    </source>
</evidence>
<dbReference type="EMBL" id="CP006774">
    <property type="protein sequence ID" value="AHD03436.1"/>
    <property type="molecule type" value="Genomic_DNA"/>
</dbReference>
<geneLocation type="plasmid" evidence="2">
    <name>1</name>
</geneLocation>
<keyword evidence="1" id="KW-0614">Plasmid</keyword>
<sequence>MPRMVRIGCKPPIRVTFMPKPSTRPVPAAVITVFRQVLFSSM</sequence>
<dbReference type="HOGENOM" id="CLU_3253497_0_0_5"/>
<evidence type="ECO:0000313" key="2">
    <source>
        <dbReference type="Proteomes" id="UP000018780"/>
    </source>
</evidence>
<reference evidence="1 2" key="1">
    <citation type="submission" date="2013-09" db="EMBL/GenBank/DDBJ databases">
        <authorList>
            <consortium name="DOE Joint Genome Institute"/>
            <person name="Klenk H.-P."/>
            <person name="Huntemann M."/>
            <person name="Han J."/>
            <person name="Chen A."/>
            <person name="Kyrpides N."/>
            <person name="Mavromatis K."/>
            <person name="Markowitz V."/>
            <person name="Palaniappan K."/>
            <person name="Ivanova N."/>
            <person name="Schaumberg A."/>
            <person name="Pati A."/>
            <person name="Liolios K."/>
            <person name="Nordberg H.P."/>
            <person name="Cantor M.N."/>
            <person name="Hua S.X."/>
            <person name="Woyke T."/>
        </authorList>
    </citation>
    <scope>NUCLEOTIDE SEQUENCE [LARGE SCALE GENOMIC DNA]</scope>
    <source>
        <strain evidence="1 2">DSM 14336</strain>
        <plasmid evidence="2">1</plasmid>
    </source>
</reference>
<protein>
    <submittedName>
        <fullName evidence="1">Uncharacterized protein</fullName>
    </submittedName>
</protein>